<dbReference type="OrthoDB" id="654178at2"/>
<feature type="domain" description="DUF6089" evidence="1">
    <location>
        <begin position="8"/>
        <end position="271"/>
    </location>
</feature>
<evidence type="ECO:0000259" key="1">
    <source>
        <dbReference type="Pfam" id="PF19573"/>
    </source>
</evidence>
<reference evidence="2 3" key="1">
    <citation type="submission" date="2019-02" db="EMBL/GenBank/DDBJ databases">
        <title>Genome sequence of the sea-ice species Brumimicrobium glaciale.</title>
        <authorList>
            <person name="Bowman J.P."/>
        </authorList>
    </citation>
    <scope>NUCLEOTIDE SEQUENCE [LARGE SCALE GENOMIC DNA]</scope>
    <source>
        <strain evidence="2 3">IC156</strain>
    </source>
</reference>
<proteinExistence type="predicted"/>
<comment type="caution">
    <text evidence="2">The sequence shown here is derived from an EMBL/GenBank/DDBJ whole genome shotgun (WGS) entry which is preliminary data.</text>
</comment>
<evidence type="ECO:0000313" key="3">
    <source>
        <dbReference type="Proteomes" id="UP000293952"/>
    </source>
</evidence>
<keyword evidence="3" id="KW-1185">Reference proteome</keyword>
<dbReference type="Pfam" id="PF19573">
    <property type="entry name" value="DUF6089"/>
    <property type="match status" value="1"/>
</dbReference>
<dbReference type="AlphaFoldDB" id="A0A4Q4KL98"/>
<organism evidence="2 3">
    <name type="scientific">Brumimicrobium glaciale</name>
    <dbReference type="NCBI Taxonomy" id="200475"/>
    <lineage>
        <taxon>Bacteria</taxon>
        <taxon>Pseudomonadati</taxon>
        <taxon>Bacteroidota</taxon>
        <taxon>Flavobacteriia</taxon>
        <taxon>Flavobacteriales</taxon>
        <taxon>Crocinitomicaceae</taxon>
        <taxon>Brumimicrobium</taxon>
    </lineage>
</organism>
<dbReference type="EMBL" id="SETE01000003">
    <property type="protein sequence ID" value="RYM33798.1"/>
    <property type="molecule type" value="Genomic_DNA"/>
</dbReference>
<protein>
    <recommendedName>
        <fullName evidence="1">DUF6089 domain-containing protein</fullName>
    </recommendedName>
</protein>
<evidence type="ECO:0000313" key="2">
    <source>
        <dbReference type="EMBL" id="RYM33798.1"/>
    </source>
</evidence>
<gene>
    <name evidence="2" type="ORF">ERX46_07465</name>
</gene>
<accession>A0A4Q4KL98</accession>
<dbReference type="InterPro" id="IPR045743">
    <property type="entry name" value="DUF6089"/>
</dbReference>
<dbReference type="RefSeq" id="WP_130093239.1">
    <property type="nucleotide sequence ID" value="NZ_SETE01000003.1"/>
</dbReference>
<dbReference type="Proteomes" id="UP000293952">
    <property type="component" value="Unassembled WGS sequence"/>
</dbReference>
<sequence length="278" mass="31267">MKFIFKIVLISLLVILTSSIVNAQIENFRSRSELGFMVGGSYYIGDLNKYEHFNNTNLSFGLIYRFHVNSRLALRGTLRYGTIEGYDSESGKADQIARNLSFESSIFEVAGGLEFNYVNYKLGNKEYFFTPYMFIDIGVFKMDPQTDYKGEMVSLQNIGTEGQNSELTGENAYPLTQLVIPFGIGFKVNLGKRAAVSLEYGIRKTFTDYLDDVGKGDYLNAAELAQQNGNIAANLSDRSSSEIQMTGSRGNAETKDWYSMFGIMFTFSLGNPDICFYR</sequence>
<name>A0A4Q4KL98_9FLAO</name>